<dbReference type="Proteomes" id="UP000037122">
    <property type="component" value="Unassembled WGS sequence"/>
</dbReference>
<dbReference type="AlphaFoldDB" id="A0A0L0NPB0"/>
<sequence length="72" mass="8833">MQKGRTSLDACIPFRPWRLLVATYKSALYNLDAMIEYSKWEKDDHFYFIREFEKTMRQGRSWVYLLVKHLLK</sequence>
<proteinExistence type="predicted"/>
<name>A0A0L0NPB0_CANAR</name>
<organism evidence="1 2">
    <name type="scientific">Candidozyma auris</name>
    <name type="common">Yeast</name>
    <name type="synonym">Candida auris</name>
    <dbReference type="NCBI Taxonomy" id="498019"/>
    <lineage>
        <taxon>Eukaryota</taxon>
        <taxon>Fungi</taxon>
        <taxon>Dikarya</taxon>
        <taxon>Ascomycota</taxon>
        <taxon>Saccharomycotina</taxon>
        <taxon>Pichiomycetes</taxon>
        <taxon>Metschnikowiaceae</taxon>
        <taxon>Candidozyma</taxon>
    </lineage>
</organism>
<dbReference type="VEuPathDB" id="FungiDB:QG37_07698"/>
<dbReference type="EMBL" id="LGST01000062">
    <property type="protein sequence ID" value="KND95986.1"/>
    <property type="molecule type" value="Genomic_DNA"/>
</dbReference>
<protein>
    <submittedName>
        <fullName evidence="1">Uncharacterized protein</fullName>
    </submittedName>
</protein>
<accession>A0A0L0NPB0</accession>
<reference evidence="2" key="1">
    <citation type="journal article" date="2015" name="BMC Genomics">
        <title>Draft genome of a commonly misdiagnosed multidrug resistant pathogen Candida auris.</title>
        <authorList>
            <person name="Chatterjee S."/>
            <person name="Alampalli S.V."/>
            <person name="Nageshan R.K."/>
            <person name="Chettiar S.T."/>
            <person name="Joshi S."/>
            <person name="Tatu U.S."/>
        </authorList>
    </citation>
    <scope>NUCLEOTIDE SEQUENCE [LARGE SCALE GENOMIC DNA]</scope>
    <source>
        <strain evidence="2">6684</strain>
    </source>
</reference>
<evidence type="ECO:0000313" key="2">
    <source>
        <dbReference type="Proteomes" id="UP000037122"/>
    </source>
</evidence>
<gene>
    <name evidence="1" type="ORF">QG37_07698</name>
</gene>
<comment type="caution">
    <text evidence="1">The sequence shown here is derived from an EMBL/GenBank/DDBJ whole genome shotgun (WGS) entry which is preliminary data.</text>
</comment>
<evidence type="ECO:0000313" key="1">
    <source>
        <dbReference type="EMBL" id="KND95986.1"/>
    </source>
</evidence>